<dbReference type="AlphaFoldDB" id="A0A136PVJ9"/>
<name>A0A136PVJ9_9ACTN</name>
<feature type="domain" description="Luciferase-like" evidence="3">
    <location>
        <begin position="15"/>
        <end position="230"/>
    </location>
</feature>
<dbReference type="CDD" id="cd12108">
    <property type="entry name" value="Hr-like"/>
    <property type="match status" value="1"/>
</dbReference>
<feature type="domain" description="Hemerythrin-like" evidence="4">
    <location>
        <begin position="397"/>
        <end position="538"/>
    </location>
</feature>
<feature type="compositionally biased region" description="Gly residues" evidence="2">
    <location>
        <begin position="330"/>
        <end position="339"/>
    </location>
</feature>
<dbReference type="Proteomes" id="UP000070620">
    <property type="component" value="Unassembled WGS sequence"/>
</dbReference>
<keyword evidence="1" id="KW-0560">Oxidoreductase</keyword>
<dbReference type="Gene3D" id="1.20.120.520">
    <property type="entry name" value="nmb1532 protein domain like"/>
    <property type="match status" value="1"/>
</dbReference>
<dbReference type="InterPro" id="IPR036661">
    <property type="entry name" value="Luciferase-like_sf"/>
</dbReference>
<dbReference type="InterPro" id="IPR011251">
    <property type="entry name" value="Luciferase-like_dom"/>
</dbReference>
<organism evidence="5 6">
    <name type="scientific">Micromonospora rosaria</name>
    <dbReference type="NCBI Taxonomy" id="47874"/>
    <lineage>
        <taxon>Bacteria</taxon>
        <taxon>Bacillati</taxon>
        <taxon>Actinomycetota</taxon>
        <taxon>Actinomycetes</taxon>
        <taxon>Micromonosporales</taxon>
        <taxon>Micromonosporaceae</taxon>
        <taxon>Micromonospora</taxon>
    </lineage>
</organism>
<keyword evidence="6" id="KW-1185">Reference proteome</keyword>
<dbReference type="InterPro" id="IPR050564">
    <property type="entry name" value="F420-G6PD/mer"/>
</dbReference>
<dbReference type="Pfam" id="PF00296">
    <property type="entry name" value="Bac_luciferase"/>
    <property type="match status" value="1"/>
</dbReference>
<reference evidence="5 6" key="1">
    <citation type="submission" date="2016-01" db="EMBL/GenBank/DDBJ databases">
        <title>Whole genome sequence and analysis of Micromonospora rosaria DSM 803, which can produce antibacterial substance rosamicin.</title>
        <authorList>
            <person name="Yang H."/>
            <person name="He X."/>
            <person name="Zhu D."/>
        </authorList>
    </citation>
    <scope>NUCLEOTIDE SEQUENCE [LARGE SCALE GENOMIC DNA]</scope>
    <source>
        <strain evidence="5 6">DSM 803</strain>
    </source>
</reference>
<dbReference type="RefSeq" id="WP_067362473.1">
    <property type="nucleotide sequence ID" value="NZ_JBIUBN010000027.1"/>
</dbReference>
<dbReference type="EMBL" id="LRQV01000021">
    <property type="protein sequence ID" value="KXK62314.1"/>
    <property type="molecule type" value="Genomic_DNA"/>
</dbReference>
<gene>
    <name evidence="5" type="ORF">AWW66_08770</name>
</gene>
<dbReference type="CDD" id="cd01097">
    <property type="entry name" value="Tetrahydromethanopterin_reductase"/>
    <property type="match status" value="1"/>
</dbReference>
<dbReference type="Pfam" id="PF01814">
    <property type="entry name" value="Hemerythrin"/>
    <property type="match status" value="1"/>
</dbReference>
<proteinExistence type="predicted"/>
<comment type="caution">
    <text evidence="5">The sequence shown here is derived from an EMBL/GenBank/DDBJ whole genome shotgun (WGS) entry which is preliminary data.</text>
</comment>
<evidence type="ECO:0000259" key="4">
    <source>
        <dbReference type="Pfam" id="PF01814"/>
    </source>
</evidence>
<dbReference type="PANTHER" id="PTHR43244:SF1">
    <property type="entry name" value="5,10-METHYLENETETRAHYDROMETHANOPTERIN REDUCTASE"/>
    <property type="match status" value="1"/>
</dbReference>
<dbReference type="Gene3D" id="3.20.20.30">
    <property type="entry name" value="Luciferase-like domain"/>
    <property type="match status" value="1"/>
</dbReference>
<evidence type="ECO:0000313" key="6">
    <source>
        <dbReference type="Proteomes" id="UP000070620"/>
    </source>
</evidence>
<dbReference type="OrthoDB" id="9775082at2"/>
<feature type="region of interest" description="Disordered" evidence="2">
    <location>
        <begin position="296"/>
        <end position="390"/>
    </location>
</feature>
<evidence type="ECO:0000256" key="1">
    <source>
        <dbReference type="ARBA" id="ARBA00023002"/>
    </source>
</evidence>
<dbReference type="SUPFAM" id="SSF51679">
    <property type="entry name" value="Bacterial luciferase-like"/>
    <property type="match status" value="1"/>
</dbReference>
<evidence type="ECO:0000259" key="3">
    <source>
        <dbReference type="Pfam" id="PF00296"/>
    </source>
</evidence>
<dbReference type="GO" id="GO:0016705">
    <property type="term" value="F:oxidoreductase activity, acting on paired donors, with incorporation or reduction of molecular oxygen"/>
    <property type="evidence" value="ECO:0007669"/>
    <property type="project" value="InterPro"/>
</dbReference>
<sequence>MADYGHELLFGSFLTPQAERADEVVALAQLAERVGLDLVTVQDHPYQPAFLDTWTLLSVIAARTERVRVAPNVANLPLRPPAVLARSAASLDLLSGGRVELGLGAGAFWEAIVANGGPHRTPAEAVVALDEAIRIIRALWGRAGRTVKVEGDHYRVTGAKVGPLPAHDIGIWVGAYKPRMLRLVGRLADGWLPSLGYLDIDRLPELNAIIDEAAGRAGRSPADVRRLLNITGTFGRGGSGGISGSPDDWAERLADLTLVHGVTGFILGSDDPTDIQRFGAEVAPAVRELVDAARAGTVPTTADGPGPGTAPDARPDRAPSSTGTGASGHPDGGGSGGGPTDSTVAREIPGLGVTPTPDDGKRHSDTAAWDEGTRPTGPAPQEGRTYSARERAQGQHLIDVHDHLRQELTQLRDLVDQVEAGVLDVGTARSHLNEMTLRQNNWTLGAYCESYCRVVTTHHTIEDATMLPHLRRADPRLGPVTRRLEEEHRVIHGVIEAVDRALVALVSGDGDIGGLRSAVDLLTDALLSHLSYEERELVEPLARLSYH</sequence>
<protein>
    <submittedName>
        <fullName evidence="5">5,10-methylene tetrahydromethanopterin reductase</fullName>
    </submittedName>
</protein>
<dbReference type="InterPro" id="IPR012312">
    <property type="entry name" value="Hemerythrin-like"/>
</dbReference>
<evidence type="ECO:0000313" key="5">
    <source>
        <dbReference type="EMBL" id="KXK62314.1"/>
    </source>
</evidence>
<evidence type="ECO:0000256" key="2">
    <source>
        <dbReference type="SAM" id="MobiDB-lite"/>
    </source>
</evidence>
<dbReference type="PANTHER" id="PTHR43244">
    <property type="match status" value="1"/>
</dbReference>
<accession>A0A136PVJ9</accession>